<evidence type="ECO:0000256" key="1">
    <source>
        <dbReference type="ARBA" id="ARBA00012494"/>
    </source>
</evidence>
<proteinExistence type="predicted"/>
<dbReference type="GO" id="GO:0006351">
    <property type="term" value="P:DNA-templated transcription"/>
    <property type="evidence" value="ECO:0007669"/>
    <property type="project" value="InterPro"/>
</dbReference>
<sequence length="2087" mass="241746">MERFFDREGRADRTRRFRGPRRGSEVDLQATSQIEVSIKLIREQLDENWRSLPHTKALNCYLNARSLRHDLWLDFLKDNRSRNEFTFTDTRVLDFVNKLKTDRIVISNIEVPSDIAYKTPDMLIYNSYNKCVILGDISVSSSVVLAEQRKYEKYLKVKNFLIEIGMRVQHVNFIVDEDLHNIDRLVNMFYNYGIISINQQSLLKTRTYHLTCNKLMSDAKNHCDDKIKFNEILALTDRSYEYEGLNIDYEPSLNLKYEKAIRTEDEIVNMIKNECDNLCDKYFDNGFEDAKIKFNELIESFKNREHMKPKATLKVIHNSRDLEEFSGHKLIRSYLMDIAYADEEMISNYVLNLLPNSEQLADMETKFNDNVIIDKEELKRMKVYGKWQYNIIVKYHGNLLTLDTKEKLTRGKRNPNEKKEPKTIDPDNYDNIFAELNMYIEQLGSISNKMPFLSDEWDAMTNNEMDQTQDEKEIYNYVRRTQGPQLGQSLSMLYQRLTHLKTNLSMKDNIFVPPNGSFICIIPKEHQPFTGSKADVPLIFITRVLKQNNNKIFEHEFTFSTNNYIYYVSKLCRLSLDKIAHWDQSGYKIVACSTYLISTCPVLHNIMNKVIGVISILSLDLHQKTSELLDLLKYVSFMPFADISRVSKLITDKFDLMLKTPLDVWVLLTIQSFMIRLSEPGNVSGLKPKLKVFNGIVLHDSLGMEIKIPSLLNIEGKHSKIQHFIEEISMINIIRGKQFYGSQFMDKSITLTAKWNDEFVEEQEKYQGWTEGHSNTVFPFDAKFCFSKDAIIYAMEYFNTNYPINKNVILNKLSKIEYNVFPHYLCSLRGCTKEKEFRKNNSDLHTTSLDACLDYYMATGYDNKIANTVVMSKTFHNEEYVAQYSMSEKEQRGGGRPIATPTLLTKMGNVMIEKPEQAIGTYTRNNILVAGKHKLKTQSETYKELIEEGYARGLKQVYQCTEDQSKFSENDNTRKYYTYIRNNPLLPEAVRELQIKSMYKMIGREHLVKRLPTQVKNDHDLIKYVNSDSNGVIAIIGWPQGMLNNISTSIHSIADYWITYVFNKAYGTNIITKGLVHSDDSWYAIACNDKETFIRFAVFRALAKKLFCLKLNDKKLWGSKMLGELVSNFNINGEVLVPVAKVIANGFGNLLYQNWVIDVHTQISTIQQVYRNGCNIGCLVMLATVLRQQIISAYNLHLKPNPMLYTLPIEMGGYPKCSAFELGVAGVNSHYKQIFDYVNKNPRSKLAIIVLRTMNLSMQYNIAREESDVLYHIDIKSKTNLSHLYESTTVLEQGAYESIVVPKRGEVFSCIKHIMPKSKKISLTVKKIQNLPFETDNLELLVTRPKDLGVALGHLKSQMSTILFSLASEKYTGSKKRLAINQSIQATGKTVQIAGLRPMTLKEMTETILMMDGVPLASIDNLKISFEDDTNIVGICSDIVYHSDISLKNFDKRKCINRMPDFEDKYRTICPLRNVLLHIIDRVRKTNFRDEFTGSSDPIELIDQDADLVLKRFSTYFAYYSVEYACNLIMQQYFSRIQPRLWTQCKIRNDDLTNFLSDLYGCSLNNTANFNINIDVTITPIGHDDNNLISSMYTVEVLNTLYQGQFKMDFIGNKTVNKTLELIDYANLSQSNYLKFGILKYIYDYNMRYLVDYDNKKVYSQYYLKAQKVKDGTYKGDFKVYIKYGNLVMIVEGEPEDLLITVNNNNIQDITMAMFIYVNRDHVDYAYNYYGSWNLNKFWASKIYQTELKLMCYGQNMTVIKKGAPGEGVSIIINKNIKYPIREPVDIPDRFEFDNGLRVVYKIYKNTRIRVDNVKQNMNCPYKDKITLQTEYIDGFSNNELLKTGVILNITMRRSFSVAQTSISRLLDNRVPATNMKPVLASYLRFAKVINKEILDDIPETLSGVETVIEAIGGMDPESYMEEHEKTSPEDLTGDEVGIIFSESERAGALTIHGSFTRLFCKYALSPFLSQEIEDFMLILFKNKKFIEMIKDVGNQINNEELDIDMFIEMGEDMEFNKRLYLFIVSNELDNDKYINRTFIRKSLSDTNRIISSPAIINWVDLYVKILNQALEDEGEDDFQDIINLLD</sequence>
<dbReference type="InterPro" id="IPR007322">
    <property type="entry name" value="RNA_pol_bunyavir"/>
</dbReference>
<protein>
    <recommendedName>
        <fullName evidence="2">RNA-directed RNA polymerase L</fullName>
        <ecNumber evidence="1">2.7.7.48</ecNumber>
    </recommendedName>
    <alternativeName>
        <fullName evidence="4">Large structural protein</fullName>
    </alternativeName>
    <alternativeName>
        <fullName evidence="6">Replicase</fullName>
    </alternativeName>
    <alternativeName>
        <fullName evidence="5">Transcriptase</fullName>
    </alternativeName>
</protein>
<feature type="domain" description="RdRp catalytic" evidence="7">
    <location>
        <begin position="941"/>
        <end position="1117"/>
    </location>
</feature>
<keyword evidence="9" id="KW-1185">Reference proteome</keyword>
<keyword evidence="8" id="KW-0548">Nucleotidyltransferase</keyword>
<gene>
    <name evidence="8" type="primary">RdRp</name>
</gene>
<dbReference type="EMBL" id="KY053854">
    <property type="protein sequence ID" value="APT68154.1"/>
    <property type="molecule type" value="Viral_cRNA"/>
</dbReference>
<evidence type="ECO:0000256" key="3">
    <source>
        <dbReference type="ARBA" id="ARBA00022679"/>
    </source>
</evidence>
<reference evidence="8 9" key="1">
    <citation type="journal article" date="2016" name="PLoS ONE">
        <title>Unbiased RNA Shotgun Metagenomics in Social and Solitary Wild Bees Detects Associations with Eukaryote Parasites and New Viruses.</title>
        <authorList>
            <person name="Schoonvaere K."/>
            <person name="De Smet L."/>
            <person name="Smagghe G."/>
            <person name="Vierstraete A."/>
            <person name="Braeckman B.P."/>
            <person name="de Graaf D.C."/>
        </authorList>
    </citation>
    <scope>NUCLEOTIDE SEQUENCE [LARGE SCALE GENOMIC DNA]</scope>
    <source>
        <strain evidence="8">S33-2</strain>
    </source>
</reference>
<evidence type="ECO:0000256" key="5">
    <source>
        <dbReference type="ARBA" id="ARBA00030436"/>
    </source>
</evidence>
<name>A0A1L7B5J5_9VIRU</name>
<dbReference type="InterPro" id="IPR007099">
    <property type="entry name" value="RNA-dir_pol_NSvirus"/>
</dbReference>
<keyword evidence="3" id="KW-0808">Transferase</keyword>
<accession>A0A1L7B5J5</accession>
<evidence type="ECO:0000259" key="7">
    <source>
        <dbReference type="PROSITE" id="PS50525"/>
    </source>
</evidence>
<dbReference type="RefSeq" id="YP_009666981.1">
    <property type="nucleotide sequence ID" value="NC_043642.1"/>
</dbReference>
<evidence type="ECO:0000256" key="2">
    <source>
        <dbReference type="ARBA" id="ARBA00018602"/>
    </source>
</evidence>
<dbReference type="Proteomes" id="UP000297019">
    <property type="component" value="Genome"/>
</dbReference>
<organism evidence="8 9">
    <name type="scientific">Ganda bee virus</name>
    <dbReference type="NCBI Taxonomy" id="1931095"/>
    <lineage>
        <taxon>Viruses</taxon>
        <taxon>Riboviria</taxon>
        <taxon>Orthornavirae</taxon>
        <taxon>Negarnaviricota</taxon>
        <taxon>Polyploviricotina</taxon>
        <taxon>Bunyaviricetes</taxon>
        <taxon>Elliovirales</taxon>
        <taxon>Phasmaviridae</taxon>
        <taxon>Orthophasmavirus</taxon>
        <taxon>Orthophasmavirus gandaense</taxon>
    </lineage>
</organism>
<evidence type="ECO:0000313" key="8">
    <source>
        <dbReference type="EMBL" id="APT68154.1"/>
    </source>
</evidence>
<dbReference type="PROSITE" id="PS50525">
    <property type="entry name" value="RDRP_SSRNA_NEG_SEG"/>
    <property type="match status" value="1"/>
</dbReference>
<dbReference type="EC" id="2.7.7.48" evidence="1"/>
<evidence type="ECO:0000256" key="6">
    <source>
        <dbReference type="ARBA" id="ARBA00031012"/>
    </source>
</evidence>
<keyword evidence="8" id="KW-0696">RNA-directed RNA polymerase</keyword>
<dbReference type="KEGG" id="vg:41324552"/>
<dbReference type="GO" id="GO:0003968">
    <property type="term" value="F:RNA-directed RNA polymerase activity"/>
    <property type="evidence" value="ECO:0007669"/>
    <property type="project" value="UniProtKB-KW"/>
</dbReference>
<dbReference type="GO" id="GO:0039694">
    <property type="term" value="P:viral RNA genome replication"/>
    <property type="evidence" value="ECO:0007669"/>
    <property type="project" value="InterPro"/>
</dbReference>
<dbReference type="GeneID" id="41324552"/>
<evidence type="ECO:0000313" key="9">
    <source>
        <dbReference type="Proteomes" id="UP000297019"/>
    </source>
</evidence>
<evidence type="ECO:0000256" key="4">
    <source>
        <dbReference type="ARBA" id="ARBA00030285"/>
    </source>
</evidence>
<dbReference type="Pfam" id="PF04196">
    <property type="entry name" value="Bunya_RdRp"/>
    <property type="match status" value="1"/>
</dbReference>